<dbReference type="AlphaFoldDB" id="A0A9W4XS56"/>
<reference evidence="2" key="1">
    <citation type="submission" date="2023-01" db="EMBL/GenBank/DDBJ databases">
        <authorList>
            <person name="Van Ghelder C."/>
            <person name="Rancurel C."/>
        </authorList>
    </citation>
    <scope>NUCLEOTIDE SEQUENCE</scope>
    <source>
        <strain evidence="2">CNCM I-4278</strain>
    </source>
</reference>
<comment type="caution">
    <text evidence="2">The sequence shown here is derived from an EMBL/GenBank/DDBJ whole genome shotgun (WGS) entry which is preliminary data.</text>
</comment>
<organism evidence="2 3">
    <name type="scientific">Periconia digitata</name>
    <dbReference type="NCBI Taxonomy" id="1303443"/>
    <lineage>
        <taxon>Eukaryota</taxon>
        <taxon>Fungi</taxon>
        <taxon>Dikarya</taxon>
        <taxon>Ascomycota</taxon>
        <taxon>Pezizomycotina</taxon>
        <taxon>Dothideomycetes</taxon>
        <taxon>Pleosporomycetidae</taxon>
        <taxon>Pleosporales</taxon>
        <taxon>Massarineae</taxon>
        <taxon>Periconiaceae</taxon>
        <taxon>Periconia</taxon>
    </lineage>
</organism>
<dbReference type="PANTHER" id="PTHR21521">
    <property type="entry name" value="AMUN, ISOFORM A"/>
    <property type="match status" value="1"/>
</dbReference>
<gene>
    <name evidence="2" type="ORF">PDIGIT_LOCUS11791</name>
</gene>
<evidence type="ECO:0000313" key="3">
    <source>
        <dbReference type="Proteomes" id="UP001152607"/>
    </source>
</evidence>
<sequence>MPTLKYTTVTKQSFETILLRYPLLVPEKLHDLDQLRYQSIPATAAKRKAAQHEDAEEAYLNKDEVEKLVEWKLSHGTFRPKLLQLVLSNESTAIETVTRDGFRAIFPHSQQNAKQDREKRDASLASAIKYLTSLRGIGPATASLLLSVYAPDTIPFFSDELFRWVMWNEADSGGQGSKWKRRIKYNGKEYAELAKRVGDVISRLKVSAVDCERVAWVLGKEGADVDVDADFGGGESVDQANANKAEEQSRSETRKEGNRGDVAAVKEMRAIETKENVKRKVVNDDSQPVEGLRRSARRKRVT</sequence>
<accession>A0A9W4XS56</accession>
<feature type="region of interest" description="Disordered" evidence="1">
    <location>
        <begin position="229"/>
        <end position="302"/>
    </location>
</feature>
<evidence type="ECO:0000256" key="1">
    <source>
        <dbReference type="SAM" id="MobiDB-lite"/>
    </source>
</evidence>
<dbReference type="PANTHER" id="PTHR21521:SF0">
    <property type="entry name" value="AMUN, ISOFORM A"/>
    <property type="match status" value="1"/>
</dbReference>
<keyword evidence="3" id="KW-1185">Reference proteome</keyword>
<feature type="compositionally biased region" description="Basic and acidic residues" evidence="1">
    <location>
        <begin position="244"/>
        <end position="283"/>
    </location>
</feature>
<protein>
    <submittedName>
        <fullName evidence="2">Uncharacterized protein</fullName>
    </submittedName>
</protein>
<dbReference type="EMBL" id="CAOQHR010000008">
    <property type="protein sequence ID" value="CAI6338660.1"/>
    <property type="molecule type" value="Genomic_DNA"/>
</dbReference>
<dbReference type="OrthoDB" id="8249012at2759"/>
<evidence type="ECO:0000313" key="2">
    <source>
        <dbReference type="EMBL" id="CAI6338660.1"/>
    </source>
</evidence>
<proteinExistence type="predicted"/>
<dbReference type="Proteomes" id="UP001152607">
    <property type="component" value="Unassembled WGS sequence"/>
</dbReference>
<name>A0A9W4XS56_9PLEO</name>